<comment type="caution">
    <text evidence="1">The sequence shown here is derived from an EMBL/GenBank/DDBJ whole genome shotgun (WGS) entry which is preliminary data.</text>
</comment>
<dbReference type="Proteomes" id="UP000824120">
    <property type="component" value="Chromosome 9"/>
</dbReference>
<reference evidence="1 2" key="1">
    <citation type="submission" date="2020-09" db="EMBL/GenBank/DDBJ databases">
        <title>De no assembly of potato wild relative species, Solanum commersonii.</title>
        <authorList>
            <person name="Cho K."/>
        </authorList>
    </citation>
    <scope>NUCLEOTIDE SEQUENCE [LARGE SCALE GENOMIC DNA]</scope>
    <source>
        <strain evidence="1">LZ3.2</strain>
        <tissue evidence="1">Leaf</tissue>
    </source>
</reference>
<organism evidence="1 2">
    <name type="scientific">Solanum commersonii</name>
    <name type="common">Commerson's wild potato</name>
    <name type="synonym">Commerson's nightshade</name>
    <dbReference type="NCBI Taxonomy" id="4109"/>
    <lineage>
        <taxon>Eukaryota</taxon>
        <taxon>Viridiplantae</taxon>
        <taxon>Streptophyta</taxon>
        <taxon>Embryophyta</taxon>
        <taxon>Tracheophyta</taxon>
        <taxon>Spermatophyta</taxon>
        <taxon>Magnoliopsida</taxon>
        <taxon>eudicotyledons</taxon>
        <taxon>Gunneridae</taxon>
        <taxon>Pentapetalae</taxon>
        <taxon>asterids</taxon>
        <taxon>lamiids</taxon>
        <taxon>Solanales</taxon>
        <taxon>Solanaceae</taxon>
        <taxon>Solanoideae</taxon>
        <taxon>Solaneae</taxon>
        <taxon>Solanum</taxon>
    </lineage>
</organism>
<evidence type="ECO:0000313" key="1">
    <source>
        <dbReference type="EMBL" id="KAG5585483.1"/>
    </source>
</evidence>
<dbReference type="AlphaFoldDB" id="A0A9J5XAV5"/>
<name>A0A9J5XAV5_SOLCO</name>
<gene>
    <name evidence="1" type="ORF">H5410_045917</name>
</gene>
<accession>A0A9J5XAV5</accession>
<evidence type="ECO:0000313" key="2">
    <source>
        <dbReference type="Proteomes" id="UP000824120"/>
    </source>
</evidence>
<keyword evidence="2" id="KW-1185">Reference proteome</keyword>
<proteinExistence type="predicted"/>
<sequence length="87" mass="10737">MGVRNIETQNQCLMMKWLWRFASREVRLTFWIIRIDGKLYQLAFDGMLGQRNLRCHQNKINSIQKMKMKCLVLFHFLCKREYMEYLE</sequence>
<protein>
    <submittedName>
        <fullName evidence="1">Uncharacterized protein</fullName>
    </submittedName>
</protein>
<dbReference type="EMBL" id="JACXVP010000009">
    <property type="protein sequence ID" value="KAG5585483.1"/>
    <property type="molecule type" value="Genomic_DNA"/>
</dbReference>